<feature type="transmembrane region" description="Helical" evidence="1">
    <location>
        <begin position="191"/>
        <end position="212"/>
    </location>
</feature>
<keyword evidence="1" id="KW-0472">Membrane</keyword>
<feature type="transmembrane region" description="Helical" evidence="1">
    <location>
        <begin position="12"/>
        <end position="29"/>
    </location>
</feature>
<dbReference type="GO" id="GO:0009636">
    <property type="term" value="P:response to toxic substance"/>
    <property type="evidence" value="ECO:0007669"/>
    <property type="project" value="TreeGrafter"/>
</dbReference>
<feature type="transmembrane region" description="Helical" evidence="1">
    <location>
        <begin position="90"/>
        <end position="110"/>
    </location>
</feature>
<sequence length="218" mass="24244">MKSPVRWSFMDVLTTLIALSPAIGALLLYNRLPDVLASHFSFDNTADGYMSKNSSILMLVLLGLVPLLLRLSRYMDPNRANFEKFAKAYEVTRVGTSLILAIAGWGMLLYNLNYRLQMVTIIYGVLGLMLLVLGNYLTQVQPNFFFGIRTPWTLKNPEVWRKTHRFGGPMMMLGGASGLVAAWVGGVAGTVIFLTGLGISVVAPILYSFLLYRKLNQK</sequence>
<keyword evidence="1" id="KW-0812">Transmembrane</keyword>
<dbReference type="PANTHER" id="PTHR37810:SF5">
    <property type="entry name" value="IMMUNITY PROTEIN SDPI"/>
    <property type="match status" value="1"/>
</dbReference>
<gene>
    <name evidence="3" type="ORF">QD47_15655</name>
</gene>
<dbReference type="InterPro" id="IPR026272">
    <property type="entry name" value="SdpI"/>
</dbReference>
<organism evidence="3 4">
    <name type="scientific">Paenibacillus terrae</name>
    <dbReference type="NCBI Taxonomy" id="159743"/>
    <lineage>
        <taxon>Bacteria</taxon>
        <taxon>Bacillati</taxon>
        <taxon>Bacillota</taxon>
        <taxon>Bacilli</taxon>
        <taxon>Bacillales</taxon>
        <taxon>Paenibacillaceae</taxon>
        <taxon>Paenibacillus</taxon>
    </lineage>
</organism>
<dbReference type="Pfam" id="PF13630">
    <property type="entry name" value="SdpI"/>
    <property type="match status" value="1"/>
</dbReference>
<dbReference type="PATRIC" id="fig|159743.3.peg.3487"/>
<name>A0A0D7X3R0_9BACL</name>
<feature type="transmembrane region" description="Helical" evidence="1">
    <location>
        <begin position="49"/>
        <end position="69"/>
    </location>
</feature>
<dbReference type="EMBL" id="JTHP01000031">
    <property type="protein sequence ID" value="KJD44677.1"/>
    <property type="molecule type" value="Genomic_DNA"/>
</dbReference>
<dbReference type="AlphaFoldDB" id="A0A0D7X3R0"/>
<keyword evidence="1" id="KW-1133">Transmembrane helix</keyword>
<feature type="domain" description="DUF1648" evidence="2">
    <location>
        <begin position="16"/>
        <end position="63"/>
    </location>
</feature>
<protein>
    <submittedName>
        <fullName evidence="3">Membrane protein</fullName>
    </submittedName>
</protein>
<dbReference type="OrthoDB" id="9808690at2"/>
<evidence type="ECO:0000256" key="1">
    <source>
        <dbReference type="SAM" id="Phobius"/>
    </source>
</evidence>
<dbReference type="Proteomes" id="UP000032534">
    <property type="component" value="Unassembled WGS sequence"/>
</dbReference>
<dbReference type="InterPro" id="IPR012867">
    <property type="entry name" value="DUF1648"/>
</dbReference>
<dbReference type="PIRSF" id="PIRSF038959">
    <property type="entry name" value="SdpI"/>
    <property type="match status" value="1"/>
</dbReference>
<evidence type="ECO:0000313" key="4">
    <source>
        <dbReference type="Proteomes" id="UP000032534"/>
    </source>
</evidence>
<reference evidence="3 4" key="1">
    <citation type="submission" date="2014-11" db="EMBL/GenBank/DDBJ databases">
        <title>Draft Genome Sequences of Paenibacillus polymyxa NRRL B-30509 and Paenibacillus terrae NRRL B-30644, Strains from a Poultry Environment that Produce Tridecaptin A and Paenicidins.</title>
        <authorList>
            <person name="van Belkum M.J."/>
            <person name="Lohans C.T."/>
            <person name="Vederas J.C."/>
        </authorList>
    </citation>
    <scope>NUCLEOTIDE SEQUENCE [LARGE SCALE GENOMIC DNA]</scope>
    <source>
        <strain evidence="3 4">NRRL B-30644</strain>
    </source>
</reference>
<evidence type="ECO:0000259" key="2">
    <source>
        <dbReference type="Pfam" id="PF07853"/>
    </source>
</evidence>
<evidence type="ECO:0000313" key="3">
    <source>
        <dbReference type="EMBL" id="KJD44677.1"/>
    </source>
</evidence>
<dbReference type="RefSeq" id="WP_044647025.1">
    <property type="nucleotide sequence ID" value="NZ_JTHP01000031.1"/>
</dbReference>
<proteinExistence type="predicted"/>
<feature type="transmembrane region" description="Helical" evidence="1">
    <location>
        <begin position="166"/>
        <end position="185"/>
    </location>
</feature>
<dbReference type="InterPro" id="IPR025962">
    <property type="entry name" value="SdpI/YhfL"/>
</dbReference>
<accession>A0A0D7X3R0</accession>
<dbReference type="PANTHER" id="PTHR37810">
    <property type="entry name" value="IMMUNITY PROTEIN SDPI"/>
    <property type="match status" value="1"/>
</dbReference>
<comment type="caution">
    <text evidence="3">The sequence shown here is derived from an EMBL/GenBank/DDBJ whole genome shotgun (WGS) entry which is preliminary data.</text>
</comment>
<feature type="transmembrane region" description="Helical" evidence="1">
    <location>
        <begin position="116"/>
        <end position="137"/>
    </location>
</feature>
<keyword evidence="4" id="KW-1185">Reference proteome</keyword>
<dbReference type="Pfam" id="PF07853">
    <property type="entry name" value="DUF1648"/>
    <property type="match status" value="1"/>
</dbReference>